<reference evidence="2" key="1">
    <citation type="submission" date="2021-05" db="EMBL/GenBank/DDBJ databases">
        <authorList>
            <person name="Alioto T."/>
            <person name="Alioto T."/>
            <person name="Gomez Garrido J."/>
        </authorList>
    </citation>
    <scope>NUCLEOTIDE SEQUENCE</scope>
</reference>
<evidence type="ECO:0000313" key="2">
    <source>
        <dbReference type="EMBL" id="CAG6729169.1"/>
    </source>
</evidence>
<name>A0A8D8YHX9_9HEMI</name>
<feature type="transmembrane region" description="Helical" evidence="1">
    <location>
        <begin position="38"/>
        <end position="60"/>
    </location>
</feature>
<protein>
    <submittedName>
        <fullName evidence="2">Uncharacterized protein</fullName>
    </submittedName>
</protein>
<proteinExistence type="predicted"/>
<keyword evidence="1" id="KW-0812">Transmembrane</keyword>
<dbReference type="EMBL" id="HBUF01378037">
    <property type="protein sequence ID" value="CAG6729169.1"/>
    <property type="molecule type" value="Transcribed_RNA"/>
</dbReference>
<evidence type="ECO:0000256" key="1">
    <source>
        <dbReference type="SAM" id="Phobius"/>
    </source>
</evidence>
<keyword evidence="1" id="KW-1133">Transmembrane helix</keyword>
<dbReference type="AlphaFoldDB" id="A0A8D8YHX9"/>
<organism evidence="2">
    <name type="scientific">Cacopsylla melanoneura</name>
    <dbReference type="NCBI Taxonomy" id="428564"/>
    <lineage>
        <taxon>Eukaryota</taxon>
        <taxon>Metazoa</taxon>
        <taxon>Ecdysozoa</taxon>
        <taxon>Arthropoda</taxon>
        <taxon>Hexapoda</taxon>
        <taxon>Insecta</taxon>
        <taxon>Pterygota</taxon>
        <taxon>Neoptera</taxon>
        <taxon>Paraneoptera</taxon>
        <taxon>Hemiptera</taxon>
        <taxon>Sternorrhyncha</taxon>
        <taxon>Psylloidea</taxon>
        <taxon>Psyllidae</taxon>
        <taxon>Psyllinae</taxon>
        <taxon>Cacopsylla</taxon>
    </lineage>
</organism>
<keyword evidence="1" id="KW-0472">Membrane</keyword>
<accession>A0A8D8YHX9</accession>
<sequence>MGDKIWSSLSRLYYRNLWEGLTARVSHRFATSLPHSRAFLFVGFWFGSLGGCSEVALLSVNPEVRGYNSRPERIFLERKIPSRNGRLFFFYLSYLFAFLGRRT</sequence>